<sequence>MIAIPKELNNMLTFPKDKPVPILKKGANNKQKIIYADFMTALLSDKTCCRYEDDFFNHIKANYGNNYISIKFK</sequence>
<accession>A0A9W4EAV8</accession>
<proteinExistence type="predicted"/>
<evidence type="ECO:0000313" key="2">
    <source>
        <dbReference type="Proteomes" id="UP000283758"/>
    </source>
</evidence>
<gene>
    <name evidence="1" type="ORF">D7321_06250</name>
</gene>
<protein>
    <submittedName>
        <fullName evidence="1">Uncharacterized protein</fullName>
    </submittedName>
</protein>
<name>A0A9W4EAV8_LACJH</name>
<dbReference type="EMBL" id="CP032680">
    <property type="protein sequence ID" value="AZZ67711.1"/>
    <property type="molecule type" value="Genomic_DNA"/>
</dbReference>
<organism evidence="1 2">
    <name type="scientific">Lactobacillus johnsonii</name>
    <dbReference type="NCBI Taxonomy" id="33959"/>
    <lineage>
        <taxon>Bacteria</taxon>
        <taxon>Bacillati</taxon>
        <taxon>Bacillota</taxon>
        <taxon>Bacilli</taxon>
        <taxon>Lactobacillales</taxon>
        <taxon>Lactobacillaceae</taxon>
        <taxon>Lactobacillus</taxon>
    </lineage>
</organism>
<evidence type="ECO:0000313" key="1">
    <source>
        <dbReference type="EMBL" id="AZZ67711.1"/>
    </source>
</evidence>
<dbReference type="AlphaFoldDB" id="A0A9W4EAV8"/>
<dbReference type="Proteomes" id="UP000283758">
    <property type="component" value="Chromosome"/>
</dbReference>
<reference evidence="1 2" key="1">
    <citation type="submission" date="2018-10" db="EMBL/GenBank/DDBJ databases">
        <title>Complete genome sequencing of Lactobacillus johnsonii ZLJ010.</title>
        <authorList>
            <person name="Zhang W."/>
            <person name="Ji H."/>
            <person name="Wang J."/>
            <person name="Zhang D."/>
            <person name="Liu H."/>
            <person name="Wang S."/>
            <person name="Wang Y."/>
        </authorList>
    </citation>
    <scope>NUCLEOTIDE SEQUENCE [LARGE SCALE GENOMIC DNA]</scope>
    <source>
        <strain evidence="1 2">ZLJ010</strain>
    </source>
</reference>